<dbReference type="AlphaFoldDB" id="A0A1B9AN08"/>
<evidence type="ECO:0000313" key="2">
    <source>
        <dbReference type="Proteomes" id="UP000092578"/>
    </source>
</evidence>
<dbReference type="EMBL" id="MAYT01000027">
    <property type="protein sequence ID" value="OCA85313.1"/>
    <property type="molecule type" value="Genomic_DNA"/>
</dbReference>
<comment type="caution">
    <text evidence="1">The sequence shown here is derived from an EMBL/GenBank/DDBJ whole genome shotgun (WGS) entry which is preliminary data.</text>
</comment>
<evidence type="ECO:0000313" key="1">
    <source>
        <dbReference type="EMBL" id="OCA85313.1"/>
    </source>
</evidence>
<organism evidence="1 2">
    <name type="scientific">Pseudobacillus wudalianchiensis</name>
    <dbReference type="NCBI Taxonomy" id="1743143"/>
    <lineage>
        <taxon>Bacteria</taxon>
        <taxon>Bacillati</taxon>
        <taxon>Bacillota</taxon>
        <taxon>Bacilli</taxon>
        <taxon>Bacillales</taxon>
        <taxon>Bacillaceae</taxon>
        <taxon>Pseudobacillus</taxon>
    </lineage>
</organism>
<accession>A0A1B9AN08</accession>
<keyword evidence="2" id="KW-1185">Reference proteome</keyword>
<dbReference type="Proteomes" id="UP000092578">
    <property type="component" value="Unassembled WGS sequence"/>
</dbReference>
<reference evidence="2" key="1">
    <citation type="submission" date="2016-05" db="EMBL/GenBank/DDBJ databases">
        <authorList>
            <person name="Liu B."/>
            <person name="Wang J."/>
            <person name="Zhu Y."/>
            <person name="Liu G."/>
            <person name="Chen Q."/>
            <person name="Chen Z."/>
            <person name="Lan J."/>
            <person name="Che J."/>
            <person name="Ge C."/>
            <person name="Shi H."/>
            <person name="Pan Z."/>
            <person name="Liu X."/>
        </authorList>
    </citation>
    <scope>NUCLEOTIDE SEQUENCE [LARGE SCALE GENOMIC DNA]</scope>
    <source>
        <strain evidence="2">FJAT-27215</strain>
    </source>
</reference>
<protein>
    <submittedName>
        <fullName evidence="1">Uncharacterized protein</fullName>
    </submittedName>
</protein>
<gene>
    <name evidence="1" type="ORF">A8F95_11640</name>
</gene>
<proteinExistence type="predicted"/>
<name>A0A1B9AN08_9BACI</name>
<sequence length="62" mass="7623">MEEVKVKHKFQIVCMDLLKSHHFDEYPTEEQMKEFVYTYFPAFHAEGIPVHWKVEKVYFIED</sequence>